<gene>
    <name evidence="2" type="ORF">METZ01_LOCUS275815</name>
</gene>
<organism evidence="2">
    <name type="scientific">marine metagenome</name>
    <dbReference type="NCBI Taxonomy" id="408172"/>
    <lineage>
        <taxon>unclassified sequences</taxon>
        <taxon>metagenomes</taxon>
        <taxon>ecological metagenomes</taxon>
    </lineage>
</organism>
<feature type="non-terminal residue" evidence="2">
    <location>
        <position position="61"/>
    </location>
</feature>
<name>A0A382KJU2_9ZZZZ</name>
<dbReference type="Pfam" id="PF21948">
    <property type="entry name" value="LplA-B_cat"/>
    <property type="match status" value="1"/>
</dbReference>
<dbReference type="AlphaFoldDB" id="A0A382KJU2"/>
<accession>A0A382KJU2</accession>
<reference evidence="2" key="1">
    <citation type="submission" date="2018-05" db="EMBL/GenBank/DDBJ databases">
        <authorList>
            <person name="Lanie J.A."/>
            <person name="Ng W.-L."/>
            <person name="Kazmierczak K.M."/>
            <person name="Andrzejewski T.M."/>
            <person name="Davidsen T.M."/>
            <person name="Wayne K.J."/>
            <person name="Tettelin H."/>
            <person name="Glass J.I."/>
            <person name="Rusch D."/>
            <person name="Podicherti R."/>
            <person name="Tsui H.-C.T."/>
            <person name="Winkler M.E."/>
        </authorList>
    </citation>
    <scope>NUCLEOTIDE SEQUENCE</scope>
</reference>
<sequence>MATDELLLQQAAALGQAVLRFYSWDQPSASFGYFQRYADVEAMTKLRPLIRRPTGGGAVLH</sequence>
<dbReference type="PROSITE" id="PS51733">
    <property type="entry name" value="BPL_LPL_CATALYTIC"/>
    <property type="match status" value="1"/>
</dbReference>
<evidence type="ECO:0000259" key="1">
    <source>
        <dbReference type="PROSITE" id="PS51733"/>
    </source>
</evidence>
<dbReference type="EMBL" id="UINC01080224">
    <property type="protein sequence ID" value="SVC22961.1"/>
    <property type="molecule type" value="Genomic_DNA"/>
</dbReference>
<evidence type="ECO:0000313" key="2">
    <source>
        <dbReference type="EMBL" id="SVC22961.1"/>
    </source>
</evidence>
<proteinExistence type="predicted"/>
<dbReference type="Gene3D" id="3.30.930.10">
    <property type="entry name" value="Bira Bifunctional Protein, Domain 2"/>
    <property type="match status" value="1"/>
</dbReference>
<protein>
    <recommendedName>
        <fullName evidence="1">BPL/LPL catalytic domain-containing protein</fullName>
    </recommendedName>
</protein>
<feature type="domain" description="BPL/LPL catalytic" evidence="1">
    <location>
        <begin position="13"/>
        <end position="61"/>
    </location>
</feature>
<dbReference type="InterPro" id="IPR045864">
    <property type="entry name" value="aa-tRNA-synth_II/BPL/LPL"/>
</dbReference>
<dbReference type="SUPFAM" id="SSF55681">
    <property type="entry name" value="Class II aaRS and biotin synthetases"/>
    <property type="match status" value="1"/>
</dbReference>
<dbReference type="InterPro" id="IPR004143">
    <property type="entry name" value="BPL_LPL_catalytic"/>
</dbReference>